<dbReference type="Gene3D" id="2.40.300.10">
    <property type="entry name" value="Head decoration protein D"/>
    <property type="match status" value="1"/>
</dbReference>
<comment type="caution">
    <text evidence="2">The sequence shown here is derived from an EMBL/GenBank/DDBJ whole genome shotgun (WGS) entry which is preliminary data.</text>
</comment>
<dbReference type="Gene3D" id="4.10.1090.10">
    <property type="entry name" value="Endosialidase, domain 4"/>
    <property type="match status" value="1"/>
</dbReference>
<feature type="domain" description="HTH merR-type" evidence="1">
    <location>
        <begin position="7"/>
        <end position="56"/>
    </location>
</feature>
<dbReference type="InterPro" id="IPR044914">
    <property type="entry name" value="Endosialidase_C_dom_sf"/>
</dbReference>
<dbReference type="InterPro" id="IPR000551">
    <property type="entry name" value="MerR-type_HTH_dom"/>
</dbReference>
<dbReference type="Proteomes" id="UP000034611">
    <property type="component" value="Unassembled WGS sequence"/>
</dbReference>
<evidence type="ECO:0000259" key="1">
    <source>
        <dbReference type="PROSITE" id="PS50937"/>
    </source>
</evidence>
<dbReference type="Pfam" id="PF00376">
    <property type="entry name" value="MerR"/>
    <property type="match status" value="1"/>
</dbReference>
<dbReference type="EMBL" id="LCEY01000033">
    <property type="protein sequence ID" value="KKS79961.1"/>
    <property type="molecule type" value="Genomic_DNA"/>
</dbReference>
<dbReference type="GO" id="GO:0003677">
    <property type="term" value="F:DNA binding"/>
    <property type="evidence" value="ECO:0007669"/>
    <property type="project" value="InterPro"/>
</dbReference>
<dbReference type="PROSITE" id="PS50937">
    <property type="entry name" value="HTH_MERR_2"/>
    <property type="match status" value="1"/>
</dbReference>
<evidence type="ECO:0000313" key="3">
    <source>
        <dbReference type="Proteomes" id="UP000034611"/>
    </source>
</evidence>
<sequence length="1086" mass="115864">MEKPAQLLSIRQAAKILGVTTKTLRNWEARGQLASIRTPGGHRRYTRDQIVNFQRVEYIPQVIPPVDPPAHLYQELHPQQKKFLKRTAGVALVVIALSLLAHRGVTALKGLQKTPVSKVLQAATSLANPLFNINVPTFFHDEVTFDTGITASGLATLADVEISGDLTIAGALTVPGDLTVNGDVTSSAATFNLLNTTTAISLGATTGTTTINNNLLISDNLTGINGVTYSFPSSQGGSSTFLKNNGSGTLTWSTVTADLSTATGTLGFASGGTGSTTTLTLTAGSVVFSDGTKLTQDNTNFFWNDTDNILRIGSGAKITPSVDLGADLGTASLRWNNIYAANLTIDSGFTSSGQLLVTYNPADTTFAESSIRINVTTPAADEQMLGIGQAGEERAAVDAEGDLTIGYDGIAGSSIPTNSNPLSIYGHGTTEVFSLATTGNISTANQTIDWTLNDAVDALNFDSNTLSIDASSNFVGIGNASPSTALDVSGTVTATDFECTACIDQVDIGASAVGVSEMKTSSGSTSGTNGAGNCTNINMNDYNFFPSMRFTGGNRGDVSDGQNTGDTTGRFATCEPTNIGGQTSSFAYNWRYITASRDQEIFAWYSTESRLMETVWSSEIALGANNKLPIIYSYPPSSNPLPIQAIIFDDKLTTLGEQPDTEDVRQNYVFTDIVKANEIDIATHPLTRNRWAQRQQCLIKNEGADGGAESKCFQFINHPDVFYGRLVYDPTASQRYQAHLDEQQALAKANVNISGADLAEYYNGQEIESGDVITIDPEQGNFLVKSTQEYDSRLIGIVSTAPGQVLGAQNSGNIKLAMVGRVPVKIATSSAAIKPGDMLTSSNEPGRAMKAEKLGYTVGKALESWTPKSGKEKILVYLNLGINLGNLDETGYLVKNSSEPDISKEATPSAEITEIKERVANLETDILLLKNQELTATSSAMLADANILDTALLEDTVINGTLNIGTIQIDNLENSIDAIGILKIQPLALGNLEIMNGYIEIDKKGNLNIKEGVILGNDSFRGSEILPPGETTFKVEHTWDSPPTTVNLTPNYNTNIWVSDKSEKGFVINVDRTPLEDATIDWLAIW</sequence>
<dbReference type="CDD" id="cd04762">
    <property type="entry name" value="HTH_MerR-trunc"/>
    <property type="match status" value="1"/>
</dbReference>
<reference evidence="2 3" key="1">
    <citation type="journal article" date="2015" name="Nature">
        <title>rRNA introns, odd ribosomes, and small enigmatic genomes across a large radiation of phyla.</title>
        <authorList>
            <person name="Brown C.T."/>
            <person name="Hug L.A."/>
            <person name="Thomas B.C."/>
            <person name="Sharon I."/>
            <person name="Castelle C.J."/>
            <person name="Singh A."/>
            <person name="Wilkins M.J."/>
            <person name="Williams K.H."/>
            <person name="Banfield J.F."/>
        </authorList>
    </citation>
    <scope>NUCLEOTIDE SEQUENCE [LARGE SCALE GENOMIC DNA]</scope>
</reference>
<dbReference type="SMART" id="SM00422">
    <property type="entry name" value="HTH_MERR"/>
    <property type="match status" value="1"/>
</dbReference>
<name>A0A0G1EA74_9BACT</name>
<dbReference type="InterPro" id="IPR009061">
    <property type="entry name" value="DNA-bd_dom_put_sf"/>
</dbReference>
<gene>
    <name evidence="2" type="ORF">UV56_C0033G0001</name>
</gene>
<dbReference type="AlphaFoldDB" id="A0A0G1EA74"/>
<proteinExistence type="predicted"/>
<dbReference type="SUPFAM" id="SSF46955">
    <property type="entry name" value="Putative DNA-binding domain"/>
    <property type="match status" value="1"/>
</dbReference>
<dbReference type="GO" id="GO:0006355">
    <property type="term" value="P:regulation of DNA-templated transcription"/>
    <property type="evidence" value="ECO:0007669"/>
    <property type="project" value="InterPro"/>
</dbReference>
<evidence type="ECO:0000313" key="2">
    <source>
        <dbReference type="EMBL" id="KKS79961.1"/>
    </source>
</evidence>
<organism evidence="2 3">
    <name type="scientific">Candidatus Woesebacteria bacterium GW2011_GWC1_43_10b</name>
    <dbReference type="NCBI Taxonomy" id="1618585"/>
    <lineage>
        <taxon>Bacteria</taxon>
        <taxon>Candidatus Woeseibacteriota</taxon>
    </lineage>
</organism>
<accession>A0A0G1EA74</accession>
<dbReference type="Gene3D" id="1.10.1660.10">
    <property type="match status" value="1"/>
</dbReference>
<protein>
    <recommendedName>
        <fullName evidence="1">HTH merR-type domain-containing protein</fullName>
    </recommendedName>
</protein>